<protein>
    <recommendedName>
        <fullName evidence="4">DUF5362 domain-containing protein</fullName>
    </recommendedName>
</protein>
<reference evidence="2" key="1">
    <citation type="submission" date="2023-06" db="EMBL/GenBank/DDBJ databases">
        <title>Two Chryseobacterium gambrini strains from China.</title>
        <authorList>
            <person name="Zeng J."/>
            <person name="Wu Y."/>
        </authorList>
    </citation>
    <scope>NUCLEOTIDE SEQUENCE</scope>
    <source>
        <strain evidence="2">SQ219</strain>
    </source>
</reference>
<dbReference type="RefSeq" id="WP_214590170.1">
    <property type="nucleotide sequence ID" value="NZ_JAUHGV010000021.1"/>
</dbReference>
<accession>A0AAJ1VLJ8</accession>
<dbReference type="AlphaFoldDB" id="A0AAJ1VLJ8"/>
<comment type="caution">
    <text evidence="2">The sequence shown here is derived from an EMBL/GenBank/DDBJ whole genome shotgun (WGS) entry which is preliminary data.</text>
</comment>
<feature type="transmembrane region" description="Helical" evidence="1">
    <location>
        <begin position="118"/>
        <end position="139"/>
    </location>
</feature>
<dbReference type="EMBL" id="JAUHGV010000021">
    <property type="protein sequence ID" value="MDN4013881.1"/>
    <property type="molecule type" value="Genomic_DNA"/>
</dbReference>
<evidence type="ECO:0000256" key="1">
    <source>
        <dbReference type="SAM" id="Phobius"/>
    </source>
</evidence>
<feature type="transmembrane region" description="Helical" evidence="1">
    <location>
        <begin position="31"/>
        <end position="54"/>
    </location>
</feature>
<organism evidence="2 3">
    <name type="scientific">Chryseobacterium gambrini</name>
    <dbReference type="NCBI Taxonomy" id="373672"/>
    <lineage>
        <taxon>Bacteria</taxon>
        <taxon>Pseudomonadati</taxon>
        <taxon>Bacteroidota</taxon>
        <taxon>Flavobacteriia</taxon>
        <taxon>Flavobacteriales</taxon>
        <taxon>Weeksellaceae</taxon>
        <taxon>Chryseobacterium group</taxon>
        <taxon>Chryseobacterium</taxon>
    </lineage>
</organism>
<feature type="transmembrane region" description="Helical" evidence="1">
    <location>
        <begin position="66"/>
        <end position="87"/>
    </location>
</feature>
<dbReference type="Proteomes" id="UP001225933">
    <property type="component" value="Unassembled WGS sequence"/>
</dbReference>
<sequence length="145" mass="15978">MEKSPFEQFEELKIDIVSGSFLTEIAKWANFLAILGYIGLGLMILAAVSIIIVGSSVSIGPIGSGIWISVIYILFAGIYFFPITYLYKFSSNMKIALRTNDQKSLTNAFEYLKSHYKFIGIITIIILGFYILAIAGAIMTTLGQA</sequence>
<proteinExistence type="predicted"/>
<evidence type="ECO:0008006" key="4">
    <source>
        <dbReference type="Google" id="ProtNLM"/>
    </source>
</evidence>
<keyword evidence="1" id="KW-1133">Transmembrane helix</keyword>
<evidence type="ECO:0000313" key="2">
    <source>
        <dbReference type="EMBL" id="MDN4013881.1"/>
    </source>
</evidence>
<name>A0AAJ1VLJ8_9FLAO</name>
<evidence type="ECO:0000313" key="3">
    <source>
        <dbReference type="Proteomes" id="UP001225933"/>
    </source>
</evidence>
<keyword evidence="1" id="KW-0812">Transmembrane</keyword>
<keyword evidence="1" id="KW-0472">Membrane</keyword>
<gene>
    <name evidence="2" type="ORF">QX233_15510</name>
</gene>